<comment type="caution">
    <text evidence="2">The sequence shown here is derived from an EMBL/GenBank/DDBJ whole genome shotgun (WGS) entry which is preliminary data.</text>
</comment>
<dbReference type="Pfam" id="PF07929">
    <property type="entry name" value="PRiA4_ORF3"/>
    <property type="match status" value="1"/>
</dbReference>
<dbReference type="PANTHER" id="PTHR41878:SF1">
    <property type="entry name" value="TNPR PROTEIN"/>
    <property type="match status" value="1"/>
</dbReference>
<reference evidence="2 3" key="1">
    <citation type="submission" date="2015-12" db="EMBL/GenBank/DDBJ databases">
        <title>Draft genome sequence of the thermoanaerobe Thermotalea metallivorans, an isolate from the runoff channel of the Great Artesian Basin, Australia.</title>
        <authorList>
            <person name="Patel B.K."/>
        </authorList>
    </citation>
    <scope>NUCLEOTIDE SEQUENCE [LARGE SCALE GENOMIC DNA]</scope>
    <source>
        <strain evidence="2 3">B2-1</strain>
    </source>
</reference>
<evidence type="ECO:0000313" key="3">
    <source>
        <dbReference type="Proteomes" id="UP000070456"/>
    </source>
</evidence>
<dbReference type="PANTHER" id="PTHR41878">
    <property type="entry name" value="LEXA REPRESSOR-RELATED"/>
    <property type="match status" value="1"/>
</dbReference>
<dbReference type="AlphaFoldDB" id="A0A140L184"/>
<feature type="domain" description="Plasmid pRiA4b Orf3-like" evidence="1">
    <location>
        <begin position="2"/>
        <end position="174"/>
    </location>
</feature>
<dbReference type="InterPro" id="IPR012912">
    <property type="entry name" value="Plasmid_pRiA4b_Orf3-like"/>
</dbReference>
<accession>A0A140L184</accession>
<dbReference type="RefSeq" id="WP_023062414.1">
    <property type="nucleotide sequence ID" value="NZ_LOEE01000058.1"/>
</dbReference>
<keyword evidence="3" id="KW-1185">Reference proteome</keyword>
<evidence type="ECO:0000313" key="2">
    <source>
        <dbReference type="EMBL" id="KXG74309.1"/>
    </source>
</evidence>
<dbReference type="OrthoDB" id="9801392at2"/>
<dbReference type="InterPro" id="IPR024047">
    <property type="entry name" value="MM3350-like_sf"/>
</dbReference>
<name>A0A140L184_9FIRM</name>
<dbReference type="Gene3D" id="3.10.290.30">
    <property type="entry name" value="MM3350-like"/>
    <property type="match status" value="1"/>
</dbReference>
<protein>
    <recommendedName>
        <fullName evidence="1">Plasmid pRiA4b Orf3-like domain-containing protein</fullName>
    </recommendedName>
</protein>
<dbReference type="EMBL" id="LOEE01000058">
    <property type="protein sequence ID" value="KXG74309.1"/>
    <property type="molecule type" value="Genomic_DNA"/>
</dbReference>
<gene>
    <name evidence="2" type="ORF">AN619_24390</name>
</gene>
<sequence>MKILQLKITLKDVKPPVWRRVLVRDDITFYKLHRIIQHAMGWFESHLYEFRLGEMIIGEKDDDWDFYDRYEVKSAKRIKLSSMNFAPKDKFRYVYDFGDNWRHDIVVEKVLDPEEGVKYPVCIGGKRNCPPEDVGGPWGYEDFLEAIQDPQHPEHESMLEWVGGSFDPEEFSIDEVNDMLKMIK</sequence>
<dbReference type="STRING" id="520762.AN619_24390"/>
<dbReference type="SUPFAM" id="SSF159941">
    <property type="entry name" value="MM3350-like"/>
    <property type="match status" value="1"/>
</dbReference>
<dbReference type="PATRIC" id="fig|520762.4.peg.2706"/>
<organism evidence="2 3">
    <name type="scientific">Thermotalea metallivorans</name>
    <dbReference type="NCBI Taxonomy" id="520762"/>
    <lineage>
        <taxon>Bacteria</taxon>
        <taxon>Bacillati</taxon>
        <taxon>Bacillota</taxon>
        <taxon>Clostridia</taxon>
        <taxon>Peptostreptococcales</taxon>
        <taxon>Thermotaleaceae</taxon>
        <taxon>Thermotalea</taxon>
    </lineage>
</organism>
<proteinExistence type="predicted"/>
<evidence type="ECO:0000259" key="1">
    <source>
        <dbReference type="Pfam" id="PF07929"/>
    </source>
</evidence>
<dbReference type="Proteomes" id="UP000070456">
    <property type="component" value="Unassembled WGS sequence"/>
</dbReference>